<dbReference type="OrthoDB" id="1918674at2759"/>
<name>M5XAL9_PRUPE</name>
<dbReference type="CDD" id="cd15796">
    <property type="entry name" value="CIF_like"/>
    <property type="match status" value="1"/>
</dbReference>
<dbReference type="GO" id="GO:0004857">
    <property type="term" value="F:enzyme inhibitor activity"/>
    <property type="evidence" value="ECO:0000318"/>
    <property type="project" value="GO_Central"/>
</dbReference>
<accession>M5XAL9</accession>
<proteinExistence type="inferred from homology"/>
<gene>
    <name evidence="5" type="ORF">PRUPE_3G146800</name>
</gene>
<dbReference type="STRING" id="3760.M5XAL9"/>
<dbReference type="FunFam" id="1.20.140.40:FF:000009">
    <property type="entry name" value="Invertase/pectin methylesterase inhibitor family protein"/>
    <property type="match status" value="1"/>
</dbReference>
<dbReference type="Gramene" id="ONI17224">
    <property type="protein sequence ID" value="ONI17224"/>
    <property type="gene ID" value="PRUPE_3G146800"/>
</dbReference>
<evidence type="ECO:0000313" key="6">
    <source>
        <dbReference type="Proteomes" id="UP000006882"/>
    </source>
</evidence>
<dbReference type="GO" id="GO:0009827">
    <property type="term" value="P:plant-type cell wall modification"/>
    <property type="evidence" value="ECO:0000318"/>
    <property type="project" value="GO_Central"/>
</dbReference>
<dbReference type="NCBIfam" id="TIGR01614">
    <property type="entry name" value="PME_inhib"/>
    <property type="match status" value="1"/>
</dbReference>
<sequence length="181" mass="19259">MKNSISPKLMLSLLEIAFCLIVFLPISHCKVSYFPMGANLIDLTCKKTPYYDLCVISLNSDPRSYTADVAGLGVVMADVVKAKATDSLNKINELLTQSPGDRSLTTCVDYYKTVIEADVPLANEAFASGNAKLADQGMSDAGIVIDLCESQFSEGSSPLTDKNKAAHDVAAVGAGIARTML</sequence>
<dbReference type="OMA" id="CEIEFPT"/>
<dbReference type="Pfam" id="PF04043">
    <property type="entry name" value="PMEI"/>
    <property type="match status" value="1"/>
</dbReference>
<comment type="similarity">
    <text evidence="3">Belongs to the PMEI family.</text>
</comment>
<keyword evidence="1" id="KW-0732">Signal</keyword>
<evidence type="ECO:0000313" key="5">
    <source>
        <dbReference type="EMBL" id="ONI17224.1"/>
    </source>
</evidence>
<keyword evidence="6" id="KW-1185">Reference proteome</keyword>
<dbReference type="SMART" id="SM00856">
    <property type="entry name" value="PMEI"/>
    <property type="match status" value="1"/>
</dbReference>
<dbReference type="InterPro" id="IPR006501">
    <property type="entry name" value="Pectinesterase_inhib_dom"/>
</dbReference>
<dbReference type="InterPro" id="IPR034087">
    <property type="entry name" value="C/VIF1"/>
</dbReference>
<reference evidence="5 6" key="1">
    <citation type="journal article" date="2013" name="Nat. Genet.">
        <title>The high-quality draft genome of peach (Prunus persica) identifies unique patterns of genetic diversity, domestication and genome evolution.</title>
        <authorList>
            <consortium name="International Peach Genome Initiative"/>
            <person name="Verde I."/>
            <person name="Abbott A.G."/>
            <person name="Scalabrin S."/>
            <person name="Jung S."/>
            <person name="Shu S."/>
            <person name="Marroni F."/>
            <person name="Zhebentyayeva T."/>
            <person name="Dettori M.T."/>
            <person name="Grimwood J."/>
            <person name="Cattonaro F."/>
            <person name="Zuccolo A."/>
            <person name="Rossini L."/>
            <person name="Jenkins J."/>
            <person name="Vendramin E."/>
            <person name="Meisel L.A."/>
            <person name="Decroocq V."/>
            <person name="Sosinski B."/>
            <person name="Prochnik S."/>
            <person name="Mitros T."/>
            <person name="Policriti A."/>
            <person name="Cipriani G."/>
            <person name="Dondini L."/>
            <person name="Ficklin S."/>
            <person name="Goodstein D.M."/>
            <person name="Xuan P."/>
            <person name="Del Fabbro C."/>
            <person name="Aramini V."/>
            <person name="Copetti D."/>
            <person name="Gonzalez S."/>
            <person name="Horner D.S."/>
            <person name="Falchi R."/>
            <person name="Lucas S."/>
            <person name="Mica E."/>
            <person name="Maldonado J."/>
            <person name="Lazzari B."/>
            <person name="Bielenberg D."/>
            <person name="Pirona R."/>
            <person name="Miculan M."/>
            <person name="Barakat A."/>
            <person name="Testolin R."/>
            <person name="Stella A."/>
            <person name="Tartarini S."/>
            <person name="Tonutti P."/>
            <person name="Arus P."/>
            <person name="Orellana A."/>
            <person name="Wells C."/>
            <person name="Main D."/>
            <person name="Vizzotto G."/>
            <person name="Silva H."/>
            <person name="Salamini F."/>
            <person name="Schmutz J."/>
            <person name="Morgante M."/>
            <person name="Rokhsar D.S."/>
        </authorList>
    </citation>
    <scope>NUCLEOTIDE SEQUENCE [LARGE SCALE GENOMIC DNA]</scope>
    <source>
        <strain evidence="6">cv. Nemared</strain>
    </source>
</reference>
<dbReference type="eggNOG" id="ENOG502S67R">
    <property type="taxonomic scope" value="Eukaryota"/>
</dbReference>
<protein>
    <recommendedName>
        <fullName evidence="4">Pectinesterase inhibitor domain-containing protein</fullName>
    </recommendedName>
</protein>
<evidence type="ECO:0000256" key="2">
    <source>
        <dbReference type="ARBA" id="ARBA00023157"/>
    </source>
</evidence>
<keyword evidence="2" id="KW-1015">Disulfide bond</keyword>
<feature type="domain" description="Pectinesterase inhibitor" evidence="4">
    <location>
        <begin position="36"/>
        <end position="176"/>
    </location>
</feature>
<dbReference type="PANTHER" id="PTHR36710">
    <property type="entry name" value="PECTINESTERASE INHIBITOR-LIKE"/>
    <property type="match status" value="1"/>
</dbReference>
<evidence type="ECO:0000256" key="1">
    <source>
        <dbReference type="ARBA" id="ARBA00022729"/>
    </source>
</evidence>
<organism evidence="5 6">
    <name type="scientific">Prunus persica</name>
    <name type="common">Peach</name>
    <name type="synonym">Amygdalus persica</name>
    <dbReference type="NCBI Taxonomy" id="3760"/>
    <lineage>
        <taxon>Eukaryota</taxon>
        <taxon>Viridiplantae</taxon>
        <taxon>Streptophyta</taxon>
        <taxon>Embryophyta</taxon>
        <taxon>Tracheophyta</taxon>
        <taxon>Spermatophyta</taxon>
        <taxon>Magnoliopsida</taxon>
        <taxon>eudicotyledons</taxon>
        <taxon>Gunneridae</taxon>
        <taxon>Pentapetalae</taxon>
        <taxon>rosids</taxon>
        <taxon>fabids</taxon>
        <taxon>Rosales</taxon>
        <taxon>Rosaceae</taxon>
        <taxon>Amygdaloideae</taxon>
        <taxon>Amygdaleae</taxon>
        <taxon>Prunus</taxon>
    </lineage>
</organism>
<dbReference type="InterPro" id="IPR052421">
    <property type="entry name" value="PCW_Enzyme_Inhibitor"/>
</dbReference>
<dbReference type="Gene3D" id="1.20.140.40">
    <property type="entry name" value="Invertase/pectin methylesterase inhibitor family protein"/>
    <property type="match status" value="1"/>
</dbReference>
<dbReference type="AlphaFoldDB" id="M5XAL9"/>
<dbReference type="EMBL" id="CM007653">
    <property type="protein sequence ID" value="ONI17224.1"/>
    <property type="molecule type" value="Genomic_DNA"/>
</dbReference>
<dbReference type="HOGENOM" id="CLU_033761_5_0_1"/>
<dbReference type="Proteomes" id="UP000006882">
    <property type="component" value="Chromosome G3"/>
</dbReference>
<dbReference type="GO" id="GO:0009505">
    <property type="term" value="C:plant-type cell wall"/>
    <property type="evidence" value="ECO:0000318"/>
    <property type="project" value="GO_Central"/>
</dbReference>
<dbReference type="SUPFAM" id="SSF101148">
    <property type="entry name" value="Plant invertase/pectin methylesterase inhibitor"/>
    <property type="match status" value="1"/>
</dbReference>
<dbReference type="KEGG" id="pper:18782450"/>
<evidence type="ECO:0000256" key="3">
    <source>
        <dbReference type="ARBA" id="ARBA00038471"/>
    </source>
</evidence>
<evidence type="ECO:0000259" key="4">
    <source>
        <dbReference type="SMART" id="SM00856"/>
    </source>
</evidence>
<dbReference type="PANTHER" id="PTHR36710:SF13">
    <property type="entry name" value="PUTATIVE-RELATED"/>
    <property type="match status" value="1"/>
</dbReference>
<dbReference type="InterPro" id="IPR035513">
    <property type="entry name" value="Invertase/methylesterase_inhib"/>
</dbReference>